<dbReference type="Gene3D" id="1.10.287.110">
    <property type="entry name" value="DnaJ domain"/>
    <property type="match status" value="1"/>
</dbReference>
<dbReference type="EMBL" id="RDQH01000338">
    <property type="protein sequence ID" value="RXH82356.1"/>
    <property type="molecule type" value="Genomic_DNA"/>
</dbReference>
<dbReference type="CDD" id="cd06257">
    <property type="entry name" value="DnaJ"/>
    <property type="match status" value="1"/>
</dbReference>
<dbReference type="PRINTS" id="PR00625">
    <property type="entry name" value="JDOMAIN"/>
</dbReference>
<feature type="domain" description="J" evidence="2">
    <location>
        <begin position="41"/>
        <end position="106"/>
    </location>
</feature>
<organism evidence="3 4">
    <name type="scientific">Malus domestica</name>
    <name type="common">Apple</name>
    <name type="synonym">Pyrus malus</name>
    <dbReference type="NCBI Taxonomy" id="3750"/>
    <lineage>
        <taxon>Eukaryota</taxon>
        <taxon>Viridiplantae</taxon>
        <taxon>Streptophyta</taxon>
        <taxon>Embryophyta</taxon>
        <taxon>Tracheophyta</taxon>
        <taxon>Spermatophyta</taxon>
        <taxon>Magnoliopsida</taxon>
        <taxon>eudicotyledons</taxon>
        <taxon>Gunneridae</taxon>
        <taxon>Pentapetalae</taxon>
        <taxon>rosids</taxon>
        <taxon>fabids</taxon>
        <taxon>Rosales</taxon>
        <taxon>Rosaceae</taxon>
        <taxon>Amygdaloideae</taxon>
        <taxon>Maleae</taxon>
        <taxon>Malus</taxon>
    </lineage>
</organism>
<dbReference type="InterPro" id="IPR036869">
    <property type="entry name" value="J_dom_sf"/>
</dbReference>
<dbReference type="SMART" id="SM00271">
    <property type="entry name" value="DnaJ"/>
    <property type="match status" value="1"/>
</dbReference>
<dbReference type="AlphaFoldDB" id="A0A498IG58"/>
<evidence type="ECO:0000313" key="3">
    <source>
        <dbReference type="EMBL" id="RXH82356.1"/>
    </source>
</evidence>
<evidence type="ECO:0000313" key="4">
    <source>
        <dbReference type="Proteomes" id="UP000290289"/>
    </source>
</evidence>
<dbReference type="InterPro" id="IPR001623">
    <property type="entry name" value="DnaJ_domain"/>
</dbReference>
<evidence type="ECO:0000259" key="2">
    <source>
        <dbReference type="PROSITE" id="PS50076"/>
    </source>
</evidence>
<dbReference type="SUPFAM" id="SSF46565">
    <property type="entry name" value="Chaperone J-domain"/>
    <property type="match status" value="1"/>
</dbReference>
<evidence type="ECO:0000256" key="1">
    <source>
        <dbReference type="SAM" id="MobiDB-lite"/>
    </source>
</evidence>
<dbReference type="PANTHER" id="PTHR45089">
    <property type="entry name" value="DNAJ HEAT SHOCK AMINO-TERMINAL DOMAIN PROTEIN-RELATED"/>
    <property type="match status" value="1"/>
</dbReference>
<accession>A0A498IG58</accession>
<feature type="compositionally biased region" description="Low complexity" evidence="1">
    <location>
        <begin position="226"/>
        <end position="239"/>
    </location>
</feature>
<feature type="region of interest" description="Disordered" evidence="1">
    <location>
        <begin position="200"/>
        <end position="239"/>
    </location>
</feature>
<dbReference type="PROSITE" id="PS50076">
    <property type="entry name" value="DNAJ_2"/>
    <property type="match status" value="1"/>
</dbReference>
<reference evidence="3 4" key="1">
    <citation type="submission" date="2018-10" db="EMBL/GenBank/DDBJ databases">
        <title>A high-quality apple genome assembly.</title>
        <authorList>
            <person name="Hu J."/>
        </authorList>
    </citation>
    <scope>NUCLEOTIDE SEQUENCE [LARGE SCALE GENOMIC DNA]</scope>
    <source>
        <strain evidence="4">cv. HFTH1</strain>
        <tissue evidence="3">Young leaf</tissue>
    </source>
</reference>
<feature type="compositionally biased region" description="Polar residues" evidence="1">
    <location>
        <begin position="111"/>
        <end position="138"/>
    </location>
</feature>
<feature type="region of interest" description="Disordered" evidence="1">
    <location>
        <begin position="101"/>
        <end position="139"/>
    </location>
</feature>
<dbReference type="Pfam" id="PF00226">
    <property type="entry name" value="DnaJ"/>
    <property type="match status" value="1"/>
</dbReference>
<keyword evidence="4" id="KW-1185">Reference proteome</keyword>
<dbReference type="Proteomes" id="UP000290289">
    <property type="component" value="Chromosome 12"/>
</dbReference>
<gene>
    <name evidence="3" type="ORF">DVH24_036697</name>
</gene>
<proteinExistence type="predicted"/>
<dbReference type="STRING" id="3750.A0A498IG58"/>
<protein>
    <recommendedName>
        <fullName evidence="2">J domain-containing protein</fullName>
    </recommendedName>
</protein>
<dbReference type="PANTHER" id="PTHR45089:SF42">
    <property type="entry name" value="J DOMAIN-CONTAINING PROTEIN"/>
    <property type="match status" value="1"/>
</dbReference>
<name>A0A498IG58_MALDO</name>
<comment type="caution">
    <text evidence="3">The sequence shown here is derived from an EMBL/GenBank/DDBJ whole genome shotgun (WGS) entry which is preliminary data.</text>
</comment>
<sequence>MRNNDFTGTRKMAQKVPGLENIEKLLIHCSSDNKIGGFEMDWYIILQIQKWDADDVTIKKQYEKLALLLHPDKNKFAGAEAAFKLIREAISVMADQSKRSTYDMKRRAQVKTGSSPSAHPTNGNLFVRKQNNTPQSQFPPHILDTLSFLRAFVAQDLGIQSQGAHPESAGNINFQTKKNLKVRVLQMQPHKAMVALENHPPHDFTTERQPQIRHKKVGVAADVKMSKSGPVKSPVKSKG</sequence>